<dbReference type="Proteomes" id="UP001454036">
    <property type="component" value="Unassembled WGS sequence"/>
</dbReference>
<comment type="caution">
    <text evidence="1">The sequence shown here is derived from an EMBL/GenBank/DDBJ whole genome shotgun (WGS) entry which is preliminary data.</text>
</comment>
<evidence type="ECO:0000313" key="1">
    <source>
        <dbReference type="EMBL" id="GAA0151792.1"/>
    </source>
</evidence>
<proteinExistence type="predicted"/>
<sequence length="125" mass="14179">MLRVWSLSVKVKGHIRQLIPVVILWVLWEARNKAKQASEPYSFQRICSRVSNLLITISKATMTKAEYWTGESFLVSQLGVSVLVPKAKQIRLHSWDKPQEGQPKLNIDVAYKDGRAGYGGIIRNS</sequence>
<keyword evidence="2" id="KW-1185">Reference proteome</keyword>
<accession>A0AAV3PJ71</accession>
<protein>
    <submittedName>
        <fullName evidence="1">Uncharacterized protein</fullName>
    </submittedName>
</protein>
<evidence type="ECO:0000313" key="2">
    <source>
        <dbReference type="Proteomes" id="UP001454036"/>
    </source>
</evidence>
<gene>
    <name evidence="1" type="ORF">LIER_43153</name>
</gene>
<name>A0AAV3PJ71_LITER</name>
<dbReference type="AlphaFoldDB" id="A0AAV3PJ71"/>
<reference evidence="1 2" key="1">
    <citation type="submission" date="2024-01" db="EMBL/GenBank/DDBJ databases">
        <title>The complete chloroplast genome sequence of Lithospermum erythrorhizon: insights into the phylogenetic relationship among Boraginaceae species and the maternal lineages of purple gromwells.</title>
        <authorList>
            <person name="Okada T."/>
            <person name="Watanabe K."/>
        </authorList>
    </citation>
    <scope>NUCLEOTIDE SEQUENCE [LARGE SCALE GENOMIC DNA]</scope>
</reference>
<dbReference type="EMBL" id="BAABME010033110">
    <property type="protein sequence ID" value="GAA0151792.1"/>
    <property type="molecule type" value="Genomic_DNA"/>
</dbReference>
<organism evidence="1 2">
    <name type="scientific">Lithospermum erythrorhizon</name>
    <name type="common">Purple gromwell</name>
    <name type="synonym">Lithospermum officinale var. erythrorhizon</name>
    <dbReference type="NCBI Taxonomy" id="34254"/>
    <lineage>
        <taxon>Eukaryota</taxon>
        <taxon>Viridiplantae</taxon>
        <taxon>Streptophyta</taxon>
        <taxon>Embryophyta</taxon>
        <taxon>Tracheophyta</taxon>
        <taxon>Spermatophyta</taxon>
        <taxon>Magnoliopsida</taxon>
        <taxon>eudicotyledons</taxon>
        <taxon>Gunneridae</taxon>
        <taxon>Pentapetalae</taxon>
        <taxon>asterids</taxon>
        <taxon>lamiids</taxon>
        <taxon>Boraginales</taxon>
        <taxon>Boraginaceae</taxon>
        <taxon>Boraginoideae</taxon>
        <taxon>Lithospermeae</taxon>
        <taxon>Lithospermum</taxon>
    </lineage>
</organism>